<keyword evidence="2" id="KW-0067">ATP-binding</keyword>
<organism evidence="8 9">
    <name type="scientific">Methylomonas denitrificans</name>
    <dbReference type="NCBI Taxonomy" id="1538553"/>
    <lineage>
        <taxon>Bacteria</taxon>
        <taxon>Pseudomonadati</taxon>
        <taxon>Pseudomonadota</taxon>
        <taxon>Gammaproteobacteria</taxon>
        <taxon>Methylococcales</taxon>
        <taxon>Methylococcaceae</taxon>
        <taxon>Methylomonas</taxon>
    </lineage>
</organism>
<accession>A0A126T121</accession>
<dbReference type="Gene3D" id="3.40.50.2300">
    <property type="match status" value="1"/>
</dbReference>
<dbReference type="Gene3D" id="1.10.10.60">
    <property type="entry name" value="Homeodomain-like"/>
    <property type="match status" value="1"/>
</dbReference>
<evidence type="ECO:0000259" key="6">
    <source>
        <dbReference type="PROSITE" id="PS50045"/>
    </source>
</evidence>
<keyword evidence="5" id="KW-0597">Phosphoprotein</keyword>
<dbReference type="Pfam" id="PF25601">
    <property type="entry name" value="AAA_lid_14"/>
    <property type="match status" value="1"/>
</dbReference>
<dbReference type="GO" id="GO:0005524">
    <property type="term" value="F:ATP binding"/>
    <property type="evidence" value="ECO:0007669"/>
    <property type="project" value="UniProtKB-KW"/>
</dbReference>
<dbReference type="PROSITE" id="PS50045">
    <property type="entry name" value="SIGMA54_INTERACT_4"/>
    <property type="match status" value="1"/>
</dbReference>
<dbReference type="InterPro" id="IPR011006">
    <property type="entry name" value="CheY-like_superfamily"/>
</dbReference>
<keyword evidence="3" id="KW-0805">Transcription regulation</keyword>
<dbReference type="SUPFAM" id="SSF52172">
    <property type="entry name" value="CheY-like"/>
    <property type="match status" value="1"/>
</dbReference>
<keyword evidence="1" id="KW-0547">Nucleotide-binding</keyword>
<dbReference type="KEGG" id="mdn:JT25_004695"/>
<dbReference type="GO" id="GO:0000160">
    <property type="term" value="P:phosphorelay signal transduction system"/>
    <property type="evidence" value="ECO:0007669"/>
    <property type="project" value="InterPro"/>
</dbReference>
<dbReference type="InterPro" id="IPR001789">
    <property type="entry name" value="Sig_transdc_resp-reg_receiver"/>
</dbReference>
<dbReference type="InterPro" id="IPR027417">
    <property type="entry name" value="P-loop_NTPase"/>
</dbReference>
<dbReference type="PRINTS" id="PR01590">
    <property type="entry name" value="HTHFIS"/>
</dbReference>
<dbReference type="Pfam" id="PF00072">
    <property type="entry name" value="Response_reg"/>
    <property type="match status" value="1"/>
</dbReference>
<evidence type="ECO:0000313" key="9">
    <source>
        <dbReference type="Proteomes" id="UP000030512"/>
    </source>
</evidence>
<evidence type="ECO:0000259" key="7">
    <source>
        <dbReference type="PROSITE" id="PS50110"/>
    </source>
</evidence>
<dbReference type="FunFam" id="3.40.50.300:FF:000006">
    <property type="entry name" value="DNA-binding transcriptional regulator NtrC"/>
    <property type="match status" value="1"/>
</dbReference>
<dbReference type="RefSeq" id="WP_036273652.1">
    <property type="nucleotide sequence ID" value="NZ_CP014476.1"/>
</dbReference>
<sequence>MPCKDLGNLPILLVDDEAQLLHSASLVLRSAGFAQVLTLDDSRAVLTLLANRPVGVIVLDLTMPHLSGKALLEQITAEYPEIPVIMMTATNDLQTAVLCMRSGASDYLLKPVEQSCLVAAVRRAVEGRVLRAEFLSLKDRLLTNSPHEPGGFADIVTQSPAMFAIFRYIEAIAASPQPVLITGETGAGKELIARALHRASGRPGDLVAVNVAGLDDTLFSDTLFGHAKGSFTGAERARDGLLASTGEGTLFLDEIGDLSIASQVKLLRLLQDGSFYPIGADRPRQSRARIVVATHCDVRRQVELGTFRKDLYFRLRTHHIQLPPLRERREDLPQLTLHFVEKAADSLGKPAPSVPPALFQWLHNYAFPGNIRELEGMAFDAVARSQGAVLSLQSFKEAIADQAPINADGDVMDGMTALSGNFPECLPTLKEAEESLIAEALQRAQGNQGVAAGLLGISRQALNKRLIRRDAENF</sequence>
<dbReference type="PROSITE" id="PS50110">
    <property type="entry name" value="RESPONSE_REGULATORY"/>
    <property type="match status" value="1"/>
</dbReference>
<name>A0A126T121_9GAMM</name>
<dbReference type="Proteomes" id="UP000030512">
    <property type="component" value="Chromosome"/>
</dbReference>
<dbReference type="PANTHER" id="PTHR32071">
    <property type="entry name" value="TRANSCRIPTIONAL REGULATORY PROTEIN"/>
    <property type="match status" value="1"/>
</dbReference>
<evidence type="ECO:0000256" key="2">
    <source>
        <dbReference type="ARBA" id="ARBA00022840"/>
    </source>
</evidence>
<feature type="domain" description="Sigma-54 factor interaction" evidence="6">
    <location>
        <begin position="155"/>
        <end position="383"/>
    </location>
</feature>
<dbReference type="EMBL" id="CP014476">
    <property type="protein sequence ID" value="AMK75790.1"/>
    <property type="molecule type" value="Genomic_DNA"/>
</dbReference>
<evidence type="ECO:0000256" key="1">
    <source>
        <dbReference type="ARBA" id="ARBA00022741"/>
    </source>
</evidence>
<dbReference type="SMART" id="SM00382">
    <property type="entry name" value="AAA"/>
    <property type="match status" value="1"/>
</dbReference>
<dbReference type="GO" id="GO:0006355">
    <property type="term" value="P:regulation of DNA-templated transcription"/>
    <property type="evidence" value="ECO:0007669"/>
    <property type="project" value="InterPro"/>
</dbReference>
<dbReference type="InterPro" id="IPR002197">
    <property type="entry name" value="HTH_Fis"/>
</dbReference>
<dbReference type="PANTHER" id="PTHR32071:SF13">
    <property type="entry name" value="RESPONSE REGULATOR HSFA"/>
    <property type="match status" value="1"/>
</dbReference>
<dbReference type="PROSITE" id="PS00675">
    <property type="entry name" value="SIGMA54_INTERACT_1"/>
    <property type="match status" value="1"/>
</dbReference>
<gene>
    <name evidence="8" type="ORF">JT25_004695</name>
</gene>
<evidence type="ECO:0000256" key="4">
    <source>
        <dbReference type="ARBA" id="ARBA00023163"/>
    </source>
</evidence>
<dbReference type="AlphaFoldDB" id="A0A126T121"/>
<evidence type="ECO:0000256" key="3">
    <source>
        <dbReference type="ARBA" id="ARBA00023015"/>
    </source>
</evidence>
<dbReference type="Gene3D" id="3.40.50.300">
    <property type="entry name" value="P-loop containing nucleotide triphosphate hydrolases"/>
    <property type="match status" value="1"/>
</dbReference>
<evidence type="ECO:0000256" key="5">
    <source>
        <dbReference type="PROSITE-ProRule" id="PRU00169"/>
    </source>
</evidence>
<dbReference type="InterPro" id="IPR025662">
    <property type="entry name" value="Sigma_54_int_dom_ATP-bd_1"/>
</dbReference>
<dbReference type="OrthoDB" id="9804019at2"/>
<feature type="domain" description="Response regulatory" evidence="7">
    <location>
        <begin position="10"/>
        <end position="125"/>
    </location>
</feature>
<dbReference type="Pfam" id="PF02954">
    <property type="entry name" value="HTH_8"/>
    <property type="match status" value="1"/>
</dbReference>
<feature type="modified residue" description="4-aspartylphosphate" evidence="5">
    <location>
        <position position="60"/>
    </location>
</feature>
<keyword evidence="9" id="KW-1185">Reference proteome</keyword>
<reference evidence="8 9" key="1">
    <citation type="journal article" date="2015" name="Environ. Microbiol.">
        <title>Methane oxidation coupled to nitrate reduction under hypoxia by the Gammaproteobacterium Methylomonas denitrificans, sp. nov. type strain FJG1.</title>
        <authorList>
            <person name="Kits K.D."/>
            <person name="Klotz M.G."/>
            <person name="Stein L.Y."/>
        </authorList>
    </citation>
    <scope>NUCLEOTIDE SEQUENCE [LARGE SCALE GENOMIC DNA]</scope>
    <source>
        <strain evidence="8 9">FJG1</strain>
    </source>
</reference>
<dbReference type="InterPro" id="IPR003593">
    <property type="entry name" value="AAA+_ATPase"/>
</dbReference>
<evidence type="ECO:0000313" key="8">
    <source>
        <dbReference type="EMBL" id="AMK75790.1"/>
    </source>
</evidence>
<dbReference type="InterPro" id="IPR009057">
    <property type="entry name" value="Homeodomain-like_sf"/>
</dbReference>
<dbReference type="STRING" id="1538553.JT25_004695"/>
<dbReference type="SMART" id="SM00448">
    <property type="entry name" value="REC"/>
    <property type="match status" value="1"/>
</dbReference>
<keyword evidence="4" id="KW-0804">Transcription</keyword>
<dbReference type="GO" id="GO:0043565">
    <property type="term" value="F:sequence-specific DNA binding"/>
    <property type="evidence" value="ECO:0007669"/>
    <property type="project" value="InterPro"/>
</dbReference>
<dbReference type="Pfam" id="PF00158">
    <property type="entry name" value="Sigma54_activat"/>
    <property type="match status" value="1"/>
</dbReference>
<dbReference type="SUPFAM" id="SSF46689">
    <property type="entry name" value="Homeodomain-like"/>
    <property type="match status" value="1"/>
</dbReference>
<dbReference type="CDD" id="cd00009">
    <property type="entry name" value="AAA"/>
    <property type="match status" value="1"/>
</dbReference>
<dbReference type="InterPro" id="IPR002078">
    <property type="entry name" value="Sigma_54_int"/>
</dbReference>
<dbReference type="Gene3D" id="1.10.8.60">
    <property type="match status" value="1"/>
</dbReference>
<proteinExistence type="predicted"/>
<dbReference type="InterPro" id="IPR058031">
    <property type="entry name" value="AAA_lid_NorR"/>
</dbReference>
<protein>
    <submittedName>
        <fullName evidence="8">Two-component system response regulator</fullName>
    </submittedName>
</protein>
<dbReference type="SUPFAM" id="SSF52540">
    <property type="entry name" value="P-loop containing nucleoside triphosphate hydrolases"/>
    <property type="match status" value="1"/>
</dbReference>